<sequence>MSVLDNINFNHLNKNIESDRRFFSRFKSHFTIANLSKRPVPSAALKRVSSALLKADCVYFRLCFTADTGRLLSPLTRVKVNCQQRFTQGGELTASHHPLHATKQNNLVKCQYNQSKSSNTGPDMAHVSRCNATLISSLRISRHSSTSCWRLDSKSSRFSSSCNKTNDKNNIHKRLFAVGGKLCYRSLSLKKNLLTLAGFEPTKIEFLRQALYPQDHRDIKQLRNTCNQIVFVLNDLKILHDEGAILSRGLYRIKSKQRNDKSFKLVEKVNQGLKRYLGLNLLGVVSNFVPQDPESSDTEAFLPSRQMLEFVLVRIQSFARLFCHVVRCCEQAALYLKMKLSGGHMWTVSLLFFAQIVALKKNIDAIGLGVKAYSRFLVLSSCKWYSSLLAFLQVLPRSPMPWLPPDYELPTDLAQWLDAHWLTETPIAQSGHNRAVNAQKIFDLISLMDEDDSDIELTAFEQLEAIKPEITDEHSLQASVPSLDQSKQFLSKHNAYVFTRGIKLSKILTVNNDGLSNNGGEADPLAIGNIIDGHTNINKTTNQVSKKQMRQNSLPTPRGSMNRHKVTDSADIGVPISRESFVSTPIKKEKPLKSNQFSPSDSKKQKIDSMTTHIELKSFIKMENKFRDTKREISLTSNLDKLQWHMLSKVLKKYVTRLKQIENKKQYKKVMKEAKEIISSAML</sequence>
<dbReference type="GO" id="GO:0005634">
    <property type="term" value="C:nucleus"/>
    <property type="evidence" value="ECO:0007669"/>
    <property type="project" value="TreeGrafter"/>
</dbReference>
<evidence type="ECO:0000313" key="3">
    <source>
        <dbReference type="EMBL" id="CAD7399354.1"/>
    </source>
</evidence>
<feature type="region of interest" description="Disordered" evidence="1">
    <location>
        <begin position="542"/>
        <end position="565"/>
    </location>
</feature>
<proteinExistence type="predicted"/>
<reference evidence="3" key="1">
    <citation type="submission" date="2020-11" db="EMBL/GenBank/DDBJ databases">
        <authorList>
            <person name="Tran Van P."/>
        </authorList>
    </citation>
    <scope>NUCLEOTIDE SEQUENCE</scope>
</reference>
<accession>A0A7R9GVS8</accession>
<dbReference type="InterPro" id="IPR052835">
    <property type="entry name" value="Nepro"/>
</dbReference>
<dbReference type="GO" id="GO:0045747">
    <property type="term" value="P:positive regulation of Notch signaling pathway"/>
    <property type="evidence" value="ECO:0007669"/>
    <property type="project" value="TreeGrafter"/>
</dbReference>
<dbReference type="PANTHER" id="PTHR34761:SF1">
    <property type="entry name" value="NUCLEOLUS AND NEURAL PROGENITOR PROTEIN"/>
    <property type="match status" value="1"/>
</dbReference>
<protein>
    <recommendedName>
        <fullName evidence="2">Nucleolus and neural progenitor protein-like N-terminal domain-containing protein</fullName>
    </recommendedName>
</protein>
<dbReference type="Pfam" id="PF14780">
    <property type="entry name" value="NEPRO_N"/>
    <property type="match status" value="1"/>
</dbReference>
<dbReference type="InterPro" id="IPR027951">
    <property type="entry name" value="Nepro_N"/>
</dbReference>
<dbReference type="AlphaFoldDB" id="A0A7R9GVS8"/>
<name>A0A7R9GVS8_TIMCR</name>
<organism evidence="3">
    <name type="scientific">Timema cristinae</name>
    <name type="common">Walking stick</name>
    <dbReference type="NCBI Taxonomy" id="61476"/>
    <lineage>
        <taxon>Eukaryota</taxon>
        <taxon>Metazoa</taxon>
        <taxon>Ecdysozoa</taxon>
        <taxon>Arthropoda</taxon>
        <taxon>Hexapoda</taxon>
        <taxon>Insecta</taxon>
        <taxon>Pterygota</taxon>
        <taxon>Neoptera</taxon>
        <taxon>Polyneoptera</taxon>
        <taxon>Phasmatodea</taxon>
        <taxon>Timematodea</taxon>
        <taxon>Timematoidea</taxon>
        <taxon>Timematidae</taxon>
        <taxon>Timema</taxon>
    </lineage>
</organism>
<feature type="domain" description="Nucleolus and neural progenitor protein-like N-terminal" evidence="2">
    <location>
        <begin position="215"/>
        <end position="360"/>
    </location>
</feature>
<feature type="compositionally biased region" description="Polar residues" evidence="1">
    <location>
        <begin position="542"/>
        <end position="555"/>
    </location>
</feature>
<evidence type="ECO:0000256" key="1">
    <source>
        <dbReference type="SAM" id="MobiDB-lite"/>
    </source>
</evidence>
<gene>
    <name evidence="3" type="ORF">TCEB3V08_LOCUS4972</name>
</gene>
<dbReference type="PANTHER" id="PTHR34761">
    <property type="entry name" value="NUCLEOLUS AND NEURAL PROGENITOR PROTEIN"/>
    <property type="match status" value="1"/>
</dbReference>
<dbReference type="EMBL" id="OC317847">
    <property type="protein sequence ID" value="CAD7399354.1"/>
    <property type="molecule type" value="Genomic_DNA"/>
</dbReference>
<evidence type="ECO:0000259" key="2">
    <source>
        <dbReference type="Pfam" id="PF14780"/>
    </source>
</evidence>